<organism evidence="5">
    <name type="scientific">Heliothis virescens</name>
    <name type="common">Tobacco budworm moth</name>
    <dbReference type="NCBI Taxonomy" id="7102"/>
    <lineage>
        <taxon>Eukaryota</taxon>
        <taxon>Metazoa</taxon>
        <taxon>Ecdysozoa</taxon>
        <taxon>Arthropoda</taxon>
        <taxon>Hexapoda</taxon>
        <taxon>Insecta</taxon>
        <taxon>Pterygota</taxon>
        <taxon>Neoptera</taxon>
        <taxon>Endopterygota</taxon>
        <taxon>Lepidoptera</taxon>
        <taxon>Glossata</taxon>
        <taxon>Ditrysia</taxon>
        <taxon>Noctuoidea</taxon>
        <taxon>Noctuidae</taxon>
        <taxon>Heliothinae</taxon>
        <taxon>Heliothis</taxon>
    </lineage>
</organism>
<dbReference type="PANTHER" id="PTHR13405:SF11">
    <property type="entry name" value="NUCLEAR PORE COMPLEX PROTEIN NUP133"/>
    <property type="match status" value="1"/>
</dbReference>
<dbReference type="GO" id="GO:0031080">
    <property type="term" value="C:nuclear pore outer ring"/>
    <property type="evidence" value="ECO:0007669"/>
    <property type="project" value="TreeGrafter"/>
</dbReference>
<reference evidence="5" key="1">
    <citation type="submission" date="2017-09" db="EMBL/GenBank/DDBJ databases">
        <title>Contemporary evolution of a Lepidopteran species, Heliothis virescens, in response to modern agricultural practices.</title>
        <authorList>
            <person name="Fritz M.L."/>
            <person name="Deyonke A.M."/>
            <person name="Papanicolaou A."/>
            <person name="Micinski S."/>
            <person name="Westbrook J."/>
            <person name="Gould F."/>
        </authorList>
    </citation>
    <scope>NUCLEOTIDE SEQUENCE [LARGE SCALE GENOMIC DNA]</scope>
    <source>
        <strain evidence="5">HvINT-</strain>
        <tissue evidence="5">Whole body</tissue>
    </source>
</reference>
<gene>
    <name evidence="5" type="ORF">B5V51_3537</name>
</gene>
<evidence type="ECO:0000313" key="5">
    <source>
        <dbReference type="EMBL" id="PCG78641.1"/>
    </source>
</evidence>
<comment type="subcellular location">
    <subcellularLocation>
        <location evidence="1">Nucleus</location>
    </subcellularLocation>
</comment>
<protein>
    <recommendedName>
        <fullName evidence="6">Nucleoporin Nup133/Nup155-like C-terminal domain-containing protein</fullName>
    </recommendedName>
</protein>
<dbReference type="GO" id="GO:0016973">
    <property type="term" value="P:poly(A)+ mRNA export from nucleus"/>
    <property type="evidence" value="ECO:0007669"/>
    <property type="project" value="TreeGrafter"/>
</dbReference>
<dbReference type="EMBL" id="NWSH01000186">
    <property type="protein sequence ID" value="PCG78641.1"/>
    <property type="molecule type" value="Genomic_DNA"/>
</dbReference>
<accession>A0A2A4K307</accession>
<dbReference type="SUPFAM" id="SSF117289">
    <property type="entry name" value="Nucleoporin domain"/>
    <property type="match status" value="1"/>
</dbReference>
<comment type="caution">
    <text evidence="5">The sequence shown here is derived from an EMBL/GenBank/DDBJ whole genome shotgun (WGS) entry which is preliminary data.</text>
</comment>
<dbReference type="GO" id="GO:0006606">
    <property type="term" value="P:protein import into nucleus"/>
    <property type="evidence" value="ECO:0007669"/>
    <property type="project" value="TreeGrafter"/>
</dbReference>
<dbReference type="GO" id="GO:0000972">
    <property type="term" value="P:transcription-dependent tethering of RNA polymerase II gene DNA at nuclear periphery"/>
    <property type="evidence" value="ECO:0007669"/>
    <property type="project" value="TreeGrafter"/>
</dbReference>
<dbReference type="PANTHER" id="PTHR13405">
    <property type="entry name" value="NUCLEAR PORE COMPLEX PROTEIN NUP133"/>
    <property type="match status" value="1"/>
</dbReference>
<evidence type="ECO:0008006" key="6">
    <source>
        <dbReference type="Google" id="ProtNLM"/>
    </source>
</evidence>
<evidence type="ECO:0000256" key="2">
    <source>
        <dbReference type="ARBA" id="ARBA00005569"/>
    </source>
</evidence>
<proteinExistence type="inferred from homology"/>
<keyword evidence="3" id="KW-0813">Transport</keyword>
<dbReference type="InterPro" id="IPR037624">
    <property type="entry name" value="Nup133-like"/>
</dbReference>
<evidence type="ECO:0000256" key="4">
    <source>
        <dbReference type="ARBA" id="ARBA00023242"/>
    </source>
</evidence>
<dbReference type="GO" id="GO:0017056">
    <property type="term" value="F:structural constituent of nuclear pore"/>
    <property type="evidence" value="ECO:0007669"/>
    <property type="project" value="InterPro"/>
</dbReference>
<dbReference type="InterPro" id="IPR015943">
    <property type="entry name" value="WD40/YVTN_repeat-like_dom_sf"/>
</dbReference>
<name>A0A2A4K307_HELVI</name>
<comment type="similarity">
    <text evidence="2">Belongs to the nucleoporin Nup133 family.</text>
</comment>
<evidence type="ECO:0000256" key="3">
    <source>
        <dbReference type="ARBA" id="ARBA00022448"/>
    </source>
</evidence>
<sequence length="703" mass="76550">MRYAIAHVSVEDVSRPRVSWVVQARGWAGDAEEPPRFLPLPQRALLYTHKYIAIVSTTVSNDKVEYVDVSGEGDALLGAALCGGVALLFSRKHGVLALSQPHAAHATPSMCESTMGSPCPSDMYDGNLSLYEIDPHEVSLVTQDACGKLKTAFLFHVRRDVAACRAALAELFPAGEERDVDAPLDRAVRRIAADLLDDVPAGDPRWRLRGAATNICLGSSAALQLAAQLRDKQRAFTLFCDFLRAVGLWQRLGLVTRESGGGVVSTESALGGLAEQLATAITPLATAITLRKLQQGPDAQLIDAAIYQVVCGSRAEVEEEPEVEEALSSGALSPADVCYRRVSRACRVLRALCAAAAPPAARAAAAHAAATARAAHECPEPALRAQVHEAAADLADLILTDAEPLSASSHTQHLYEKIRRDTIQPYRGPEKGVVCPSPAPVAEGQTERAAALAEKFKDFELLIEMCVESDDMDKLFAYIDKYSSELATQRLARAADALLVLANEEADSVNRLTTTASLAKLCLYAEGCGGPASGAWARLESRLALAEQHRALPRDLRLHHGLDAGDTAVLPPEHIVQMYIESESSGLTEYDYKKALDLTDYVHDMERRDDLRLRVWCACIRRDDWSSCRVDSPADELQRKMFFRLIDLVHVMGGDLELLLPPVEDILTAPELAELVSDPRFHFIIKYGYECVDTTRSPDMLDE</sequence>
<keyword evidence="4" id="KW-0539">Nucleus</keyword>
<dbReference type="AlphaFoldDB" id="A0A2A4K307"/>
<evidence type="ECO:0000256" key="1">
    <source>
        <dbReference type="ARBA" id="ARBA00004123"/>
    </source>
</evidence>
<dbReference type="Gene3D" id="2.130.10.10">
    <property type="entry name" value="YVTN repeat-like/Quinoprotein amine dehydrogenase"/>
    <property type="match status" value="1"/>
</dbReference>
<dbReference type="Gene3D" id="1.20.58.1380">
    <property type="match status" value="1"/>
</dbReference>
<dbReference type="Gene3D" id="1.25.40.700">
    <property type="match status" value="1"/>
</dbReference>
<dbReference type="STRING" id="7102.A0A2A4K307"/>